<evidence type="ECO:0000313" key="1">
    <source>
        <dbReference type="EnsemblMetazoa" id="XP_022664858"/>
    </source>
</evidence>
<dbReference type="EnsemblMetazoa" id="XM_022809123">
    <property type="protein sequence ID" value="XP_022664858"/>
    <property type="gene ID" value="LOC111251949"/>
</dbReference>
<keyword evidence="2" id="KW-1185">Reference proteome</keyword>
<dbReference type="RefSeq" id="XP_022664858.1">
    <property type="nucleotide sequence ID" value="XM_022809123.1"/>
</dbReference>
<proteinExistence type="predicted"/>
<dbReference type="Gene3D" id="1.25.40.480">
    <property type="match status" value="1"/>
</dbReference>
<evidence type="ECO:0000313" key="2">
    <source>
        <dbReference type="Proteomes" id="UP000594260"/>
    </source>
</evidence>
<dbReference type="OrthoDB" id="10589727at2759"/>
<name>A0A7M7KRI0_VARDE</name>
<evidence type="ECO:0008006" key="3">
    <source>
        <dbReference type="Google" id="ProtNLM"/>
    </source>
</evidence>
<dbReference type="AlphaFoldDB" id="A0A7M7KRI0"/>
<dbReference type="KEGG" id="vde:111251949"/>
<dbReference type="Proteomes" id="UP000594260">
    <property type="component" value="Unplaced"/>
</dbReference>
<dbReference type="InParanoid" id="A0A7M7KRI0"/>
<accession>A0A7M7KRI0</accession>
<sequence length="401" mass="45197">MRVSSNCQTVEMNIPNFPPRKSSGFRAITSHCEIVAKYIDVMQGRRESSLKERVNLLHSIVNESSNGNRFCFYTPGELKPEFTIEERNSDLLDMSDDEILLAVPDAHYTAIDELVEKSNDDDNKNEADKVEPAAPLLSVEDLGDQTQSDLLDLKAALHQENSEIDVGILFLEGPTASDRLACVADDLSRLPTKQVTKLLKSFMASDTTRMLQQDLALIGRHLLFTHLKHLEAFPGTLLISCLSEFASKWPQVFMESVLQPTLMDLDRDPLVQTLNKVLKTFGCSQSLWTLELLLKNLVKLVRKDDIQDLQKLKMINTVLGFMEILLSNTTVIPTEVLNHLRLLYNDHQLELNKSRLFAKVILDSVKRVSKLGNLKAFISDLVSAMDHPMKNVIRKVATSKP</sequence>
<dbReference type="GeneID" id="111251949"/>
<organism evidence="1 2">
    <name type="scientific">Varroa destructor</name>
    <name type="common">Honeybee mite</name>
    <dbReference type="NCBI Taxonomy" id="109461"/>
    <lineage>
        <taxon>Eukaryota</taxon>
        <taxon>Metazoa</taxon>
        <taxon>Ecdysozoa</taxon>
        <taxon>Arthropoda</taxon>
        <taxon>Chelicerata</taxon>
        <taxon>Arachnida</taxon>
        <taxon>Acari</taxon>
        <taxon>Parasitiformes</taxon>
        <taxon>Mesostigmata</taxon>
        <taxon>Gamasina</taxon>
        <taxon>Dermanyssoidea</taxon>
        <taxon>Varroidae</taxon>
        <taxon>Varroa</taxon>
    </lineage>
</organism>
<protein>
    <recommendedName>
        <fullName evidence="3">Fanconi Anaemia group E protein C-terminal domain-containing protein</fullName>
    </recommendedName>
</protein>
<reference evidence="1" key="1">
    <citation type="submission" date="2021-01" db="UniProtKB">
        <authorList>
            <consortium name="EnsemblMetazoa"/>
        </authorList>
    </citation>
    <scope>IDENTIFICATION</scope>
</reference>